<accession>A0ABT4TLZ3</accession>
<evidence type="ECO:0000313" key="1">
    <source>
        <dbReference type="EMBL" id="MDA2805720.1"/>
    </source>
</evidence>
<dbReference type="RefSeq" id="WP_270678373.1">
    <property type="nucleotide sequence ID" value="NZ_JAQFWP010000024.1"/>
</dbReference>
<reference evidence="1" key="1">
    <citation type="submission" date="2023-01" db="EMBL/GenBank/DDBJ databases">
        <title>Draft genome sequence of Nocardiopsis sp. LSu2-4 isolated from halophytes.</title>
        <authorList>
            <person name="Duangmal K."/>
            <person name="Chantavorakit T."/>
        </authorList>
    </citation>
    <scope>NUCLEOTIDE SEQUENCE</scope>
    <source>
        <strain evidence="1">LSu2-4</strain>
    </source>
</reference>
<dbReference type="EMBL" id="JAQFWP010000024">
    <property type="protein sequence ID" value="MDA2805720.1"/>
    <property type="molecule type" value="Genomic_DNA"/>
</dbReference>
<sequence>MIREVEAAADGDHVDPEVHKVEGDVAVTAAEAAAQVGVTRATIDTWVHRGHLAPIPGARRPKRYWLSDVFATEAARRIHPARRASRGE</sequence>
<comment type="caution">
    <text evidence="1">The sequence shown here is derived from an EMBL/GenBank/DDBJ whole genome shotgun (WGS) entry which is preliminary data.</text>
</comment>
<evidence type="ECO:0008006" key="3">
    <source>
        <dbReference type="Google" id="ProtNLM"/>
    </source>
</evidence>
<dbReference type="Proteomes" id="UP001165685">
    <property type="component" value="Unassembled WGS sequence"/>
</dbReference>
<protein>
    <recommendedName>
        <fullName evidence="3">DNA-binding protein</fullName>
    </recommendedName>
</protein>
<gene>
    <name evidence="1" type="ORF">O4U47_14470</name>
</gene>
<keyword evidence="2" id="KW-1185">Reference proteome</keyword>
<dbReference type="SUPFAM" id="SSF46955">
    <property type="entry name" value="Putative DNA-binding domain"/>
    <property type="match status" value="1"/>
</dbReference>
<name>A0ABT4TLZ3_9ACTN</name>
<proteinExistence type="predicted"/>
<evidence type="ECO:0000313" key="2">
    <source>
        <dbReference type="Proteomes" id="UP001165685"/>
    </source>
</evidence>
<dbReference type="InterPro" id="IPR009061">
    <property type="entry name" value="DNA-bd_dom_put_sf"/>
</dbReference>
<organism evidence="1 2">
    <name type="scientific">Nocardiopsis suaedae</name>
    <dbReference type="NCBI Taxonomy" id="3018444"/>
    <lineage>
        <taxon>Bacteria</taxon>
        <taxon>Bacillati</taxon>
        <taxon>Actinomycetota</taxon>
        <taxon>Actinomycetes</taxon>
        <taxon>Streptosporangiales</taxon>
        <taxon>Nocardiopsidaceae</taxon>
        <taxon>Nocardiopsis</taxon>
    </lineage>
</organism>